<accession>A0A8C3GR26</accession>
<dbReference type="InterPro" id="IPR026082">
    <property type="entry name" value="ABCA"/>
</dbReference>
<evidence type="ECO:0000313" key="14">
    <source>
        <dbReference type="Ensembl" id="ENSCMMP00000027626.1"/>
    </source>
</evidence>
<dbReference type="SUPFAM" id="SSF52540">
    <property type="entry name" value="P-loop containing nucleoside triphosphate hydrolases"/>
    <property type="match status" value="2"/>
</dbReference>
<keyword evidence="10 12" id="KW-0472">Membrane</keyword>
<dbReference type="Proteomes" id="UP000694556">
    <property type="component" value="Chromosome 7"/>
</dbReference>
<dbReference type="GO" id="GO:0005524">
    <property type="term" value="F:ATP binding"/>
    <property type="evidence" value="ECO:0007669"/>
    <property type="project" value="UniProtKB-KW"/>
</dbReference>
<feature type="transmembrane region" description="Helical" evidence="12">
    <location>
        <begin position="907"/>
        <end position="928"/>
    </location>
</feature>
<keyword evidence="5" id="KW-0547">Nucleotide-binding</keyword>
<evidence type="ECO:0000259" key="13">
    <source>
        <dbReference type="PROSITE" id="PS50893"/>
    </source>
</evidence>
<evidence type="ECO:0000256" key="6">
    <source>
        <dbReference type="ARBA" id="ARBA00022840"/>
    </source>
</evidence>
<feature type="transmembrane region" description="Helical" evidence="12">
    <location>
        <begin position="1702"/>
        <end position="1721"/>
    </location>
</feature>
<dbReference type="FunFam" id="3.40.50.300:FF:000298">
    <property type="entry name" value="ATP-binding cassette sub-family A member 12"/>
    <property type="match status" value="1"/>
</dbReference>
<dbReference type="GO" id="GO:0032376">
    <property type="term" value="P:positive regulation of cholesterol transport"/>
    <property type="evidence" value="ECO:0007669"/>
    <property type="project" value="UniProtKB-ARBA"/>
</dbReference>
<dbReference type="InterPro" id="IPR017871">
    <property type="entry name" value="ABC_transporter-like_CS"/>
</dbReference>
<dbReference type="PROSITE" id="PS50893">
    <property type="entry name" value="ABC_TRANSPORTER_2"/>
    <property type="match status" value="2"/>
</dbReference>
<dbReference type="SMART" id="SM00382">
    <property type="entry name" value="AAA"/>
    <property type="match status" value="2"/>
</dbReference>
<evidence type="ECO:0000256" key="12">
    <source>
        <dbReference type="SAM" id="Phobius"/>
    </source>
</evidence>
<dbReference type="PANTHER" id="PTHR19229:SF29">
    <property type="entry name" value="GLUCOSYLCERAMIDE TRANSPORTER ABCA12"/>
    <property type="match status" value="1"/>
</dbReference>
<evidence type="ECO:0000256" key="10">
    <source>
        <dbReference type="ARBA" id="ARBA00023136"/>
    </source>
</evidence>
<feature type="domain" description="ABC transporter" evidence="13">
    <location>
        <begin position="1880"/>
        <end position="2112"/>
    </location>
</feature>
<evidence type="ECO:0000256" key="8">
    <source>
        <dbReference type="ARBA" id="ARBA00022989"/>
    </source>
</evidence>
<reference evidence="14" key="2">
    <citation type="submission" date="2025-08" db="UniProtKB">
        <authorList>
            <consortium name="Ensembl"/>
        </authorList>
    </citation>
    <scope>IDENTIFICATION</scope>
</reference>
<evidence type="ECO:0000256" key="7">
    <source>
        <dbReference type="ARBA" id="ARBA00022967"/>
    </source>
</evidence>
<feature type="transmembrane region" description="Helical" evidence="12">
    <location>
        <begin position="831"/>
        <end position="852"/>
    </location>
</feature>
<feature type="transmembrane region" description="Helical" evidence="12">
    <location>
        <begin position="1621"/>
        <end position="1643"/>
    </location>
</feature>
<dbReference type="InterPro" id="IPR003439">
    <property type="entry name" value="ABC_transporter-like_ATP-bd"/>
</dbReference>
<reference evidence="14" key="1">
    <citation type="submission" date="2018-09" db="EMBL/GenBank/DDBJ databases">
        <title>Common duck and Muscovy duck high density SNP chip.</title>
        <authorList>
            <person name="Vignal A."/>
            <person name="Thebault N."/>
            <person name="Warren W.C."/>
        </authorList>
    </citation>
    <scope>NUCLEOTIDE SEQUENCE [LARGE SCALE GENOMIC DNA]</scope>
</reference>
<keyword evidence="11" id="KW-0968">Cytoplasmic vesicle</keyword>
<protein>
    <submittedName>
        <fullName evidence="14">ATP binding cassette subfamily A member 12</fullName>
    </submittedName>
</protein>
<dbReference type="Pfam" id="PF00005">
    <property type="entry name" value="ABC_tran"/>
    <property type="match status" value="2"/>
</dbReference>
<dbReference type="PROSITE" id="PS00211">
    <property type="entry name" value="ABC_TRANSPORTER_1"/>
    <property type="match status" value="1"/>
</dbReference>
<dbReference type="GO" id="GO:0016887">
    <property type="term" value="F:ATP hydrolysis activity"/>
    <property type="evidence" value="ECO:0007669"/>
    <property type="project" value="InterPro"/>
</dbReference>
<keyword evidence="8 12" id="KW-1133">Transmembrane helix</keyword>
<dbReference type="InterPro" id="IPR056264">
    <property type="entry name" value="R2_ABCA1-4-like"/>
</dbReference>
<keyword evidence="9" id="KW-0445">Lipid transport</keyword>
<evidence type="ECO:0000256" key="2">
    <source>
        <dbReference type="ARBA" id="ARBA00022448"/>
    </source>
</evidence>
<feature type="transmembrane region" description="Helical" evidence="12">
    <location>
        <begin position="804"/>
        <end position="825"/>
    </location>
</feature>
<feature type="transmembrane region" description="Helical" evidence="12">
    <location>
        <begin position="768"/>
        <end position="792"/>
    </location>
</feature>
<dbReference type="CDD" id="cd03263">
    <property type="entry name" value="ABC_subfamily_A"/>
    <property type="match status" value="2"/>
</dbReference>
<dbReference type="Ensembl" id="ENSCMMT00000030144.1">
    <property type="protein sequence ID" value="ENSCMMP00000027626.1"/>
    <property type="gene ID" value="ENSCMMG00000016884.1"/>
</dbReference>
<feature type="domain" description="ABC transporter" evidence="13">
    <location>
        <begin position="988"/>
        <end position="1219"/>
    </location>
</feature>
<evidence type="ECO:0000256" key="9">
    <source>
        <dbReference type="ARBA" id="ARBA00023055"/>
    </source>
</evidence>
<dbReference type="Pfam" id="PF23321">
    <property type="entry name" value="R1_ABCA1"/>
    <property type="match status" value="1"/>
</dbReference>
<sequence>SFEQCHTQKVWSFILISWPVVVFIILAIIRLKFPPEPQPNCYLAPRNLPSAGFFPFLQTVLCDTDARCKGTPYTPDDLLPRLNDISSLKLFKSIQHICHLPNVSFGELCEQSQSHEQLLRAIELSSQVVTNVLNGRRISQELQNVLTVEPRNYDSSAKFGGLISNDIQHSQLLTKIKFSVCLRLLSIWRKLLHQLFLISFTEKLRDVFKNVDQLKEDLKNMSGMSTASIDALLETSLPENGSHLISQILQLESCSTRPSDPQLQTVAEEFCNLSVSERTREMYILGVTLLQHLDVYNFLYKVSMLFPKELQKPVDRMLGLLTKMKYYRHQVESDVDPLLQAIHSLKKLRQIYLFGCWFFFPLLQALFKPNDFKITRGTFKSMSKVLCNQDITPLFFESLLPDFGDSSFAGHSNKSDQAFSCLVYLCSVQLICFSALTAPFCLSFYLDLVKTPTGALIWSFLKPMVFGKILYTPDTPETRAIMGKSNATLKQMADLALKSQEWLDKSPAIMNSLTKLNETVPMIKNALQNPFVQVFIKLMVDLDAVELLSQINELDDIRLELQNNSDIVDQLNTLATLAVNVSSCVSFNRIRAVKSLEELETMAKELFLKNELFASIIFKLPSSWSSPVGGALALPPVLNYTIRMSSRITQTTNRIRERIWTVGPHNSTSQSQIYSRAFIYIQDSIERAIIQLQTGKKLDEIAVQVQAMPYPCYNKDMFLTSVTYSLPFALMAAWVLFIADFVKTLVQEKDLRLYEYMKMMGVNASSHFIAWFIECAIFLLITVTFLIIILKVGDILPKTNTSLLFLYLMDYSLSIIAMSYFISVFFNNTNIAALVGSLVYILTFFPFIVLLVIENHLSFSVKSLLSLLSPTAFSYASQYIARYEAQGIGLQWDNMYKSPMIGDNTSFGWMCWLILIDSFIYFILGWYIRNVFPGRYGMAAPWYFPFLPSYWLEYNSYLPFWSEKQRGLFFSAPPPHLEPEPTDLTLGVSLRGITKVYGSKAAVDNLSLNFYEGNITSLLGHNGAGKTTTISILTGLFPTSSGTIIVYDKDIRTDQEVIRKNMGICMQHNVLFNYLTTKEHLLLYGYIKVPHWSKEELYQEVKRTLKETGLYSHRHKLAGSLSGGMKRKLSIAIALLGGSRVVILDEPTTGVDPCSRRSIWEIISKNKKGRTIILSTHHLDEAEVLSDRIAFLEHGGLKCCGSPFYLKETFGDGYHLTLTKKKVCNMIEECDTAAVTSLIQSHLPEAYLKEDIGGELVYVLPPFKSTVSGAYQALLRALDTSLSDLHLGCYGISNTTVEEVFLNLTKELEKDPQEDTELPQQLPGASGQIASEEMSVNTDTFTERDDQLLIRSKSLQGLPLLLKKTSALFVKRFHHTRRDVRGFIAQVILPVLFVTAAMGLGTLRTKETEYPELILSPSLYGTSDQADFFGNFNATTDALVASMLAFPGTDNTCMNASNSQCLSEDMLGPWITSGNPQTKYSVCNCTDGIQTCPQTNYTPPHRRTFSTRMLYNVTGHDVETYILATTKDFLQKRYGGWSFGMPLTRDLQFDIKPVPPSRTLTKVWYNPEGYHSLPAYLNSLNNFILRANLPKNESSSIFLSAHPYPGGQSQEQVMLNSLLDIIVSMSVLVGYSITTASFVLYVVKEHQTKAKQLQHISGVGMTSYWVTNFVYDLVLFMVPIGLSVGVISSFQIPAFCYNNNLLAVFLLLLLFGYATFSWMYLLAGFFKETGMAFIVYVCVNLFFGINTIITHSVVFLLSQEKATDQGLHDLAENLRHVFLLFPQFCFGYGLIELSQDQALLGFLKAYGVDYPDKTFELDKTTSKLFAMFIQGTVFFAIRLTVHDRLIQKAEREHFFFFFNDGDVQAERNRVESGKADFDVVQLQNLTKIYHLPHKRIVAVKNISLGIPAGECFGLLGVNGAGKTTIFKMLTGDIGASSGRLRRCILLSHCEAHWSLFGYCPQEDALDDLLTVEEHMYYYARLHGIPEREIKGIVLQLLHRLNLMAYKDRVTSMCSYGTNRKLSTALALIGNPSILLLDEPSSGMDPNAKRHLWKIISEEVQNKCSVILTSHSMEECEALCTRLAIMVNGSFQCIGSLQHIKSRFGRGFTVKMHLNSNTVSTETLTQFMKSHFPNTCLKDRHFNMVEYHVPVSAGGVANIFDLLEASKEAFKIRHFSVSQTTLEEHKGSVLPSANADFSSLVSMDEEQDYESPQNSVLGLVMADFYHQSQNFA</sequence>
<evidence type="ECO:0000256" key="1">
    <source>
        <dbReference type="ARBA" id="ARBA00004439"/>
    </source>
</evidence>
<proteinExistence type="predicted"/>
<dbReference type="GO" id="GO:0005319">
    <property type="term" value="F:lipid transporter activity"/>
    <property type="evidence" value="ECO:0007669"/>
    <property type="project" value="TreeGrafter"/>
</dbReference>
<keyword evidence="7" id="KW-1278">Translocase</keyword>
<evidence type="ECO:0000256" key="4">
    <source>
        <dbReference type="ARBA" id="ARBA00022737"/>
    </source>
</evidence>
<keyword evidence="4" id="KW-0677">Repeat</keyword>
<keyword evidence="2" id="KW-0813">Transport</keyword>
<organism evidence="14 15">
    <name type="scientific">Cairina moschata</name>
    <name type="common">Muscovy duck</name>
    <dbReference type="NCBI Taxonomy" id="8855"/>
    <lineage>
        <taxon>Eukaryota</taxon>
        <taxon>Metazoa</taxon>
        <taxon>Chordata</taxon>
        <taxon>Craniata</taxon>
        <taxon>Vertebrata</taxon>
        <taxon>Euteleostomi</taxon>
        <taxon>Archelosauria</taxon>
        <taxon>Archosauria</taxon>
        <taxon>Dinosauria</taxon>
        <taxon>Saurischia</taxon>
        <taxon>Theropoda</taxon>
        <taxon>Coelurosauria</taxon>
        <taxon>Aves</taxon>
        <taxon>Neognathae</taxon>
        <taxon>Galloanserae</taxon>
        <taxon>Anseriformes</taxon>
        <taxon>Anatidae</taxon>
        <taxon>Anatinae</taxon>
        <taxon>Cairina</taxon>
    </lineage>
</organism>
<feature type="transmembrane region" description="Helical" evidence="12">
    <location>
        <begin position="1664"/>
        <end position="1690"/>
    </location>
</feature>
<dbReference type="Gene3D" id="3.40.50.300">
    <property type="entry name" value="P-loop containing nucleotide triphosphate hydrolases"/>
    <property type="match status" value="2"/>
</dbReference>
<dbReference type="Pfam" id="PF12698">
    <property type="entry name" value="ABC2_membrane_3"/>
    <property type="match status" value="2"/>
</dbReference>
<feature type="transmembrane region" description="Helical" evidence="12">
    <location>
        <begin position="12"/>
        <end position="29"/>
    </location>
</feature>
<feature type="transmembrane region" description="Helical" evidence="12">
    <location>
        <begin position="1733"/>
        <end position="1757"/>
    </location>
</feature>
<reference evidence="14" key="3">
    <citation type="submission" date="2025-09" db="UniProtKB">
        <authorList>
            <consortium name="Ensembl"/>
        </authorList>
    </citation>
    <scope>IDENTIFICATION</scope>
</reference>
<dbReference type="InterPro" id="IPR013525">
    <property type="entry name" value="ABC2_TM"/>
</dbReference>
<dbReference type="GO" id="GO:0030659">
    <property type="term" value="C:cytoplasmic vesicle membrane"/>
    <property type="evidence" value="ECO:0007669"/>
    <property type="project" value="UniProtKB-SubCell"/>
</dbReference>
<evidence type="ECO:0000313" key="15">
    <source>
        <dbReference type="Proteomes" id="UP000694556"/>
    </source>
</evidence>
<evidence type="ECO:0000256" key="11">
    <source>
        <dbReference type="ARBA" id="ARBA00023329"/>
    </source>
</evidence>
<evidence type="ECO:0000256" key="3">
    <source>
        <dbReference type="ARBA" id="ARBA00022692"/>
    </source>
</evidence>
<evidence type="ECO:0000256" key="5">
    <source>
        <dbReference type="ARBA" id="ARBA00022741"/>
    </source>
</evidence>
<comment type="subcellular location">
    <subcellularLocation>
        <location evidence="1">Cytoplasmic vesicle membrane</location>
        <topology evidence="1">Multi-pass membrane protein</topology>
    </subcellularLocation>
</comment>
<dbReference type="InterPro" id="IPR003593">
    <property type="entry name" value="AAA+_ATPase"/>
</dbReference>
<feature type="transmembrane region" description="Helical" evidence="12">
    <location>
        <begin position="1382"/>
        <end position="1403"/>
    </location>
</feature>
<dbReference type="FunFam" id="3.40.50.300:FF:000689">
    <property type="entry name" value="ATP binding cassette subfamily A member 12"/>
    <property type="match status" value="1"/>
</dbReference>
<name>A0A8C3GR26_CAIMO</name>
<dbReference type="InterPro" id="IPR027417">
    <property type="entry name" value="P-loop_NTPase"/>
</dbReference>
<keyword evidence="15" id="KW-1185">Reference proteome</keyword>
<dbReference type="PANTHER" id="PTHR19229">
    <property type="entry name" value="ATP-BINDING CASSETTE TRANSPORTER SUBFAMILY A ABCA"/>
    <property type="match status" value="1"/>
</dbReference>
<keyword evidence="6" id="KW-0067">ATP-binding</keyword>
<dbReference type="GO" id="GO:0140359">
    <property type="term" value="F:ABC-type transporter activity"/>
    <property type="evidence" value="ECO:0007669"/>
    <property type="project" value="InterPro"/>
</dbReference>
<keyword evidence="3 12" id="KW-0812">Transmembrane</keyword>
<feature type="transmembrane region" description="Helical" evidence="12">
    <location>
        <begin position="718"/>
        <end position="739"/>
    </location>
</feature>